<sequence>MKNVKLLLIFLIVGLSSNAQDNQKRIYIKDNQSMVLILNNEIIGSVDLLKSIPSNQIQELNIHREEKLSSKENLFYNNDKGGIMVAKTKFDIETKVQKDLNEFFGLNADTDLYVNGFLLENKNYKIASNSIAKIEIIEPDNLFLDRRVLNISIK</sequence>
<comment type="caution">
    <text evidence="2">The sequence shown here is derived from an EMBL/GenBank/DDBJ whole genome shotgun (WGS) entry which is preliminary data.</text>
</comment>
<dbReference type="Proteomes" id="UP000012317">
    <property type="component" value="Unassembled WGS sequence"/>
</dbReference>
<evidence type="ECO:0000313" key="2">
    <source>
        <dbReference type="EMBL" id="EMY80258.1"/>
    </source>
</evidence>
<dbReference type="eggNOG" id="ENOG5033JRH">
    <property type="taxonomic scope" value="Bacteria"/>
</dbReference>
<evidence type="ECO:0000256" key="1">
    <source>
        <dbReference type="SAM" id="SignalP"/>
    </source>
</evidence>
<gene>
    <name evidence="2" type="ORF">pgond44_13012</name>
</gene>
<feature type="chain" id="PRO_5004113367" evidence="1">
    <location>
        <begin position="22"/>
        <end position="154"/>
    </location>
</feature>
<feature type="signal peptide" evidence="1">
    <location>
        <begin position="1"/>
        <end position="21"/>
    </location>
</feature>
<keyword evidence="3" id="KW-1185">Reference proteome</keyword>
<name>N1WWM3_9FLAO</name>
<protein>
    <submittedName>
        <fullName evidence="2">Uncharacterized protein</fullName>
    </submittedName>
</protein>
<proteinExistence type="predicted"/>
<dbReference type="EMBL" id="APLF01000017">
    <property type="protein sequence ID" value="EMY80258.1"/>
    <property type="molecule type" value="Genomic_DNA"/>
</dbReference>
<evidence type="ECO:0000313" key="3">
    <source>
        <dbReference type="Proteomes" id="UP000012317"/>
    </source>
</evidence>
<dbReference type="RefSeq" id="WP_003443430.1">
    <property type="nucleotide sequence ID" value="NZ_APLF01000017.1"/>
</dbReference>
<keyword evidence="1" id="KW-0732">Signal</keyword>
<organism evidence="2 3">
    <name type="scientific">Psychroflexus gondwanensis ACAM 44</name>
    <dbReference type="NCBI Taxonomy" id="1189619"/>
    <lineage>
        <taxon>Bacteria</taxon>
        <taxon>Pseudomonadati</taxon>
        <taxon>Bacteroidota</taxon>
        <taxon>Flavobacteriia</taxon>
        <taxon>Flavobacteriales</taxon>
        <taxon>Flavobacteriaceae</taxon>
        <taxon>Psychroflexus</taxon>
    </lineage>
</organism>
<reference evidence="2 3" key="1">
    <citation type="journal article" date="2014" name="Genome Biol. Evol.">
        <title>Extensive gene acquisition in the extremely psychrophilic bacterial species Psychroflexus torquis and the link to sea-ice ecosystem specialism.</title>
        <authorList>
            <person name="Feng S."/>
            <person name="Powell S.M."/>
            <person name="Wilson R."/>
            <person name="Bowman J.P."/>
        </authorList>
    </citation>
    <scope>NUCLEOTIDE SEQUENCE [LARGE SCALE GENOMIC DNA]</scope>
    <source>
        <strain evidence="2 3">ACAM 44</strain>
    </source>
</reference>
<accession>N1WWM3</accession>
<dbReference type="AlphaFoldDB" id="N1WWM3"/>